<proteinExistence type="inferred from homology"/>
<comment type="function">
    <text evidence="10">Catalytic component of the signal peptidase complex (SPC) which catalyzes the cleavage of N-terminal signal sequences from nascent proteins as they are translocated into the lumen of the endoplasmic reticulum. Specifically cleaves N-terminal signal peptides that contain a hydrophobic alpha-helix (h-region) shorter than 18-20 amino acids.</text>
</comment>
<evidence type="ECO:0000256" key="5">
    <source>
        <dbReference type="ARBA" id="ARBA00019685"/>
    </source>
</evidence>
<gene>
    <name evidence="11" type="ORF">ADUPG1_010040</name>
</gene>
<dbReference type="EC" id="3.4.21.89" evidence="4"/>
<reference evidence="11" key="1">
    <citation type="submission" date="2022-03" db="EMBL/GenBank/DDBJ databases">
        <title>Draft genome sequence of Aduncisulcus paluster, a free-living microaerophilic Fornicata.</title>
        <authorList>
            <person name="Yuyama I."/>
            <person name="Kume K."/>
            <person name="Tamura T."/>
            <person name="Inagaki Y."/>
            <person name="Hashimoto T."/>
        </authorList>
    </citation>
    <scope>NUCLEOTIDE SEQUENCE</scope>
    <source>
        <strain evidence="11">NY0171</strain>
    </source>
</reference>
<evidence type="ECO:0000256" key="4">
    <source>
        <dbReference type="ARBA" id="ARBA00013208"/>
    </source>
</evidence>
<dbReference type="InterPro" id="IPR001733">
    <property type="entry name" value="Peptidase_S26B"/>
</dbReference>
<evidence type="ECO:0000256" key="10">
    <source>
        <dbReference type="ARBA" id="ARBA00045533"/>
    </source>
</evidence>
<evidence type="ECO:0000256" key="1">
    <source>
        <dbReference type="ARBA" id="ARBA00000677"/>
    </source>
</evidence>
<evidence type="ECO:0000313" key="11">
    <source>
        <dbReference type="EMBL" id="GKT37205.1"/>
    </source>
</evidence>
<evidence type="ECO:0000256" key="2">
    <source>
        <dbReference type="ARBA" id="ARBA00004648"/>
    </source>
</evidence>
<evidence type="ECO:0000256" key="3">
    <source>
        <dbReference type="ARBA" id="ARBA00011035"/>
    </source>
</evidence>
<comment type="subcellular location">
    <subcellularLocation>
        <location evidence="2">Endoplasmic reticulum membrane</location>
        <topology evidence="2">Single-pass type II membrane protein</topology>
    </subcellularLocation>
</comment>
<evidence type="ECO:0000256" key="9">
    <source>
        <dbReference type="ARBA" id="ARBA00023136"/>
    </source>
</evidence>
<dbReference type="NCBIfam" id="TIGR02228">
    <property type="entry name" value="sigpep_I_arch"/>
    <property type="match status" value="1"/>
</dbReference>
<accession>A0ABQ5KXN4</accession>
<evidence type="ECO:0000256" key="8">
    <source>
        <dbReference type="ARBA" id="ARBA00022989"/>
    </source>
</evidence>
<dbReference type="InterPro" id="IPR036286">
    <property type="entry name" value="LexA/Signal_pep-like_sf"/>
</dbReference>
<evidence type="ECO:0000313" key="12">
    <source>
        <dbReference type="Proteomes" id="UP001057375"/>
    </source>
</evidence>
<protein>
    <recommendedName>
        <fullName evidence="5">Signal peptidase complex catalytic subunit SEC11</fullName>
        <ecNumber evidence="4">3.4.21.89</ecNumber>
    </recommendedName>
    <alternativeName>
        <fullName evidence="6">Signal peptidase complex catalytic subunit sec11</fullName>
    </alternativeName>
</protein>
<evidence type="ECO:0000256" key="6">
    <source>
        <dbReference type="ARBA" id="ARBA00021755"/>
    </source>
</evidence>
<keyword evidence="9" id="KW-0472">Membrane</keyword>
<dbReference type="PANTHER" id="PTHR10806:SF6">
    <property type="entry name" value="SIGNAL PEPTIDASE COMPLEX CATALYTIC SUBUNIT SEC11"/>
    <property type="match status" value="1"/>
</dbReference>
<dbReference type="PANTHER" id="PTHR10806">
    <property type="entry name" value="SIGNAL PEPTIDASE COMPLEX CATALYTIC SUBUNIT SEC11"/>
    <property type="match status" value="1"/>
</dbReference>
<organism evidence="11 12">
    <name type="scientific">Aduncisulcus paluster</name>
    <dbReference type="NCBI Taxonomy" id="2918883"/>
    <lineage>
        <taxon>Eukaryota</taxon>
        <taxon>Metamonada</taxon>
        <taxon>Carpediemonas-like organisms</taxon>
        <taxon>Aduncisulcus</taxon>
    </lineage>
</organism>
<sequence length="183" mass="20920">MRVSKIFLQIIQLALIAASALMVWNTLKVITRTDSPIVVVLSGSMEPGFYRGDLLFLYENDDDIEVGDVVVYNATEREIAIVHRVLDIIPANDSTFSLSYQSKLEWNNDFTENFYLTKGDNNRYFDQPLYGDKDLLSRDDIKGRIRGYFPYVGYITILLNEKPWVKYILFAIMGLAALAGNED</sequence>
<keyword evidence="7" id="KW-0812">Transmembrane</keyword>
<dbReference type="InterPro" id="IPR019533">
    <property type="entry name" value="Peptidase_S26"/>
</dbReference>
<keyword evidence="12" id="KW-1185">Reference proteome</keyword>
<dbReference type="EMBL" id="BQXS01011417">
    <property type="protein sequence ID" value="GKT37205.1"/>
    <property type="molecule type" value="Genomic_DNA"/>
</dbReference>
<evidence type="ECO:0000256" key="7">
    <source>
        <dbReference type="ARBA" id="ARBA00022692"/>
    </source>
</evidence>
<dbReference type="CDD" id="cd06530">
    <property type="entry name" value="S26_SPase_I"/>
    <property type="match status" value="1"/>
</dbReference>
<comment type="caution">
    <text evidence="11">The sequence shown here is derived from an EMBL/GenBank/DDBJ whole genome shotgun (WGS) entry which is preliminary data.</text>
</comment>
<name>A0ABQ5KXN4_9EUKA</name>
<keyword evidence="8" id="KW-1133">Transmembrane helix</keyword>
<dbReference type="PRINTS" id="PR00728">
    <property type="entry name" value="SIGNALPTASE"/>
</dbReference>
<dbReference type="SUPFAM" id="SSF51306">
    <property type="entry name" value="LexA/Signal peptidase"/>
    <property type="match status" value="1"/>
</dbReference>
<comment type="similarity">
    <text evidence="3">Belongs to the peptidase S26B family.</text>
</comment>
<comment type="catalytic activity">
    <reaction evidence="1">
        <text>Cleavage of hydrophobic, N-terminal signal or leader sequences from secreted and periplasmic proteins.</text>
        <dbReference type="EC" id="3.4.21.89"/>
    </reaction>
</comment>
<dbReference type="Proteomes" id="UP001057375">
    <property type="component" value="Unassembled WGS sequence"/>
</dbReference>